<organism evidence="2 3">
    <name type="scientific">Flavobacterium columnare</name>
    <dbReference type="NCBI Taxonomy" id="996"/>
    <lineage>
        <taxon>Bacteria</taxon>
        <taxon>Pseudomonadati</taxon>
        <taxon>Bacteroidota</taxon>
        <taxon>Flavobacteriia</taxon>
        <taxon>Flavobacteriales</taxon>
        <taxon>Flavobacteriaceae</taxon>
        <taxon>Flavobacterium</taxon>
    </lineage>
</organism>
<evidence type="ECO:0000256" key="1">
    <source>
        <dbReference type="SAM" id="MobiDB-lite"/>
    </source>
</evidence>
<dbReference type="Gene3D" id="1.10.530.10">
    <property type="match status" value="1"/>
</dbReference>
<evidence type="ECO:0000313" key="3">
    <source>
        <dbReference type="Proteomes" id="UP000304840"/>
    </source>
</evidence>
<protein>
    <submittedName>
        <fullName evidence="2">Uncharacterized protein</fullName>
    </submittedName>
</protein>
<name>A0AAI8CII5_9FLAO</name>
<dbReference type="Proteomes" id="UP000304840">
    <property type="component" value="Chromosome"/>
</dbReference>
<reference evidence="2 3" key="2">
    <citation type="submission" date="2019-05" db="EMBL/GenBank/DDBJ databases">
        <authorList>
            <person name="Ravantti J.J."/>
        </authorList>
    </citation>
    <scope>NUCLEOTIDE SEQUENCE [LARGE SCALE GENOMIC DNA]</scope>
    <source>
        <strain evidence="2 3">B185</strain>
    </source>
</reference>
<dbReference type="InterPro" id="IPR023346">
    <property type="entry name" value="Lysozyme-like_dom_sf"/>
</dbReference>
<feature type="compositionally biased region" description="Basic and acidic residues" evidence="1">
    <location>
        <begin position="243"/>
        <end position="257"/>
    </location>
</feature>
<dbReference type="CDD" id="cd00736">
    <property type="entry name" value="lambda_lys-like"/>
    <property type="match status" value="1"/>
</dbReference>
<dbReference type="RefSeq" id="WP_138425576.1">
    <property type="nucleotide sequence ID" value="NZ_CP010992.1"/>
</dbReference>
<feature type="region of interest" description="Disordered" evidence="1">
    <location>
        <begin position="214"/>
        <end position="257"/>
    </location>
</feature>
<dbReference type="SUPFAM" id="SSF53955">
    <property type="entry name" value="Lysozyme-like"/>
    <property type="match status" value="1"/>
</dbReference>
<evidence type="ECO:0000313" key="2">
    <source>
        <dbReference type="EMBL" id="AMO20833.1"/>
    </source>
</evidence>
<sequence length="956" mass="107413">MKKGISAISGVTSPTVGEKYTYHISEWYPNTPISEREQAKVTWELFKKRSDGRFTTTHIKKKGDSSFTFGESSVGETYRLEGYLYQPEGGGLIITPKASKIPKICKVDLNYVDDSKGSVFSFTEKLRAKAHCINMFNKEVLFTLWEDDAKGSGHNTTNQLIDTKKAKVDLYGDAEVDFMLTKALMKKAMEGETDIRELEFYVTVEYYKTKKHTTSNVEIKNPSPTENEKPSQPTAIKKAKGSPAEHKPRSKKEEKGVFRSISETIDEIWDWAETQGTAQRDKPHTIEIPEGKSPAVIGKTKVEKTSVETIIDVYFAKEEFTKETTEKAGKHQYKFKNENKDIDKDKIAAIIKKKVDADIKKDKKYSKLDDIKSVLTKTSYAKNEAISFDVYKLGANFVKINNAPIEEEIYVVAKTVLLDGKEVNIKIKEKEAIIGSAGADLPVQEAKKDGAELTTLKATVEKGEAKIKIKLRPKSDEDLKKWKEKLAGIKDGQHTYSFGGKNDTSTDAKKKSIAGVILKKIKDELAKNKKFAKTEDIEKALANASYDKGEKITFDTYKVPTEYLWLQAECQGDTKKHEGEFLKKDGAYFEIGKKCECEARIRAFMRMLRVGEGTENERGYTTIYSGEQFSDMSKHPEKVITAGAYSSSAAGAYQIMRYTWWWLGGEKLTDDNKKAGVYEEAHDYIKKYSIPDFTSESQDKLCVIIFKHKRPGSLELITKKQIKEALEKYGSYEWASLPPGRYGQPTQTMDVALAKYEEYLKEELAEKSNLHIKKGFLKDFDIKCNCNNQNSLETNEFGLVQVTKLGNPNIINSGTEDSYSYTKKDGTTSAVGKHGDDWMLPEKAQAFSKAVYDIVKEYPLQKIYLGDCSAYNPNKNLGHSATGAHSSGNAFDCRFLKSDGSGSNDINNLTEDEIKLNGRFIEILKSTGHFSTFYTDNGKIPGSVHSSGHADHIHGN</sequence>
<accession>A0AAI8CII5</accession>
<feature type="compositionally biased region" description="Polar residues" evidence="1">
    <location>
        <begin position="214"/>
        <end position="234"/>
    </location>
</feature>
<proteinExistence type="predicted"/>
<dbReference type="EMBL" id="CP010992">
    <property type="protein sequence ID" value="AMO20833.1"/>
    <property type="molecule type" value="Genomic_DNA"/>
</dbReference>
<dbReference type="AlphaFoldDB" id="A0AAI8CII5"/>
<gene>
    <name evidence="2" type="ORF">UN65_11295</name>
</gene>
<reference evidence="3" key="1">
    <citation type="submission" date="2016-03" db="EMBL/GenBank/DDBJ databases">
        <title>Flavobacterium columnare strain B185, complete genome.</title>
        <authorList>
            <person name="Sundberg L.-R."/>
            <person name="Papponen P."/>
            <person name="Laanto E."/>
        </authorList>
    </citation>
    <scope>NUCLEOTIDE SEQUENCE [LARGE SCALE GENOMIC DNA]</scope>
    <source>
        <strain evidence="3">B185</strain>
    </source>
</reference>